<reference evidence="3 4" key="1">
    <citation type="submission" date="2018-04" db="EMBL/GenBank/DDBJ databases">
        <title>Novel actinobacteria from marine sediment.</title>
        <authorList>
            <person name="Ng Z.Y."/>
            <person name="Tan G.Y.A."/>
        </authorList>
    </citation>
    <scope>NUCLEOTIDE SEQUENCE [LARGE SCALE GENOMIC DNA]</scope>
    <source>
        <strain evidence="3 4">TPS81</strain>
    </source>
</reference>
<evidence type="ECO:0000259" key="2">
    <source>
        <dbReference type="Pfam" id="PF06259"/>
    </source>
</evidence>
<proteinExistence type="predicted"/>
<dbReference type="Pfam" id="PF06259">
    <property type="entry name" value="Abhydrolase_8"/>
    <property type="match status" value="1"/>
</dbReference>
<dbReference type="SUPFAM" id="SSF53474">
    <property type="entry name" value="alpha/beta-Hydrolases"/>
    <property type="match status" value="1"/>
</dbReference>
<keyword evidence="4" id="KW-1185">Reference proteome</keyword>
<evidence type="ECO:0000256" key="1">
    <source>
        <dbReference type="SAM" id="MobiDB-lite"/>
    </source>
</evidence>
<sequence>MVVPRQMPGRWATVRIHVRLPWHDGAGVGRRRSSERGPTPGGLSMAPTPPAGTPDQVRTWWAGLGDEERRHYVEDMPAAIGGLDGVPSLARHYANTRLLDAYIERTGDLDAVRLREEFRASGGLLLLFVPPSTVGGTDTRVAISYNDPDHAVATSVLVPGTATNTRSPKYLNHALDFVRRLRDRADSYTDLGDNAAVFWLGYKSPDLLVPDAMSARYARDGHAALTSFLGGLRAANVRGEQRGPTTLIGYSYGSTVVGHAAAAADLTKVVDTVLIAGSPGLGRHIRSVEDLGFTPDRFLVAASPIDPVVRTPSFVHGTNPAHPSFRATLVETGTIGHLGYGTEGTPAFLNAVYIVTGDLDRVTKVPAARAAGTQVARLGDWFGSRVGRRSDPEQATAADAGARPRPPGRGAHRPRGRSGRPRL</sequence>
<name>A0A368TAL3_9ACTN</name>
<evidence type="ECO:0000313" key="3">
    <source>
        <dbReference type="EMBL" id="RCV62057.1"/>
    </source>
</evidence>
<dbReference type="AlphaFoldDB" id="A0A368TAL3"/>
<evidence type="ECO:0000313" key="4">
    <source>
        <dbReference type="Proteomes" id="UP000253318"/>
    </source>
</evidence>
<accession>A0A368TAL3</accession>
<feature type="region of interest" description="Disordered" evidence="1">
    <location>
        <begin position="384"/>
        <end position="423"/>
    </location>
</feature>
<dbReference type="Proteomes" id="UP000253318">
    <property type="component" value="Unassembled WGS sequence"/>
</dbReference>
<feature type="domain" description="DUF1023" evidence="2">
    <location>
        <begin position="139"/>
        <end position="314"/>
    </location>
</feature>
<feature type="region of interest" description="Disordered" evidence="1">
    <location>
        <begin position="25"/>
        <end position="55"/>
    </location>
</feature>
<feature type="compositionally biased region" description="Basic residues" evidence="1">
    <location>
        <begin position="410"/>
        <end position="423"/>
    </location>
</feature>
<gene>
    <name evidence="3" type="ORF">DEF24_02490</name>
</gene>
<dbReference type="OrthoDB" id="5969911at2"/>
<protein>
    <recommendedName>
        <fullName evidence="2">DUF1023 domain-containing protein</fullName>
    </recommendedName>
</protein>
<dbReference type="EMBL" id="QEIN01000011">
    <property type="protein sequence ID" value="RCV62057.1"/>
    <property type="molecule type" value="Genomic_DNA"/>
</dbReference>
<dbReference type="InterPro" id="IPR029058">
    <property type="entry name" value="AB_hydrolase_fold"/>
</dbReference>
<dbReference type="InterPro" id="IPR010427">
    <property type="entry name" value="DUF1023"/>
</dbReference>
<organism evidence="3 4">
    <name type="scientific">Marinitenerispora sediminis</name>
    <dbReference type="NCBI Taxonomy" id="1931232"/>
    <lineage>
        <taxon>Bacteria</taxon>
        <taxon>Bacillati</taxon>
        <taxon>Actinomycetota</taxon>
        <taxon>Actinomycetes</taxon>
        <taxon>Streptosporangiales</taxon>
        <taxon>Nocardiopsidaceae</taxon>
        <taxon>Marinitenerispora</taxon>
    </lineage>
</organism>
<comment type="caution">
    <text evidence="3">The sequence shown here is derived from an EMBL/GenBank/DDBJ whole genome shotgun (WGS) entry which is preliminary data.</text>
</comment>